<dbReference type="PANTHER" id="PTHR11102:SF147">
    <property type="entry name" value="SEL1L ADAPTOR SUBUNIT OF ERAD E3 UBIQUITIN LIGASE"/>
    <property type="match status" value="1"/>
</dbReference>
<dbReference type="InterPro" id="IPR005324">
    <property type="entry name" value="Ribosomal_uS5_C"/>
</dbReference>
<dbReference type="EMBL" id="JYDH01000030">
    <property type="protein sequence ID" value="KRY37819.1"/>
    <property type="molecule type" value="Genomic_DNA"/>
</dbReference>
<gene>
    <name evidence="9" type="primary">SEL1L</name>
    <name evidence="9" type="ORF">T01_5347</name>
</gene>
<dbReference type="Gene3D" id="3.40.50.150">
    <property type="entry name" value="Vaccinia Virus protein VP39"/>
    <property type="match status" value="1"/>
</dbReference>
<keyword evidence="3" id="KW-0687">Ribonucleoprotein</keyword>
<dbReference type="GO" id="GO:0003735">
    <property type="term" value="F:structural constituent of ribosome"/>
    <property type="evidence" value="ECO:0007669"/>
    <property type="project" value="InterPro"/>
</dbReference>
<proteinExistence type="inferred from homology"/>
<dbReference type="eggNOG" id="KOG1550">
    <property type="taxonomic scope" value="Eukaryota"/>
</dbReference>
<comment type="caution">
    <text evidence="9">The sequence shown here is derived from an EMBL/GenBank/DDBJ whole genome shotgun (WGS) entry which is preliminary data.</text>
</comment>
<organism evidence="9 10">
    <name type="scientific">Trichinella spiralis</name>
    <name type="common">Trichina worm</name>
    <dbReference type="NCBI Taxonomy" id="6334"/>
    <lineage>
        <taxon>Eukaryota</taxon>
        <taxon>Metazoa</taxon>
        <taxon>Ecdysozoa</taxon>
        <taxon>Nematoda</taxon>
        <taxon>Enoplea</taxon>
        <taxon>Dorylaimia</taxon>
        <taxon>Trichinellida</taxon>
        <taxon>Trichinellidae</taxon>
        <taxon>Trichinella</taxon>
    </lineage>
</organism>
<dbReference type="Gene3D" id="3.30.230.10">
    <property type="match status" value="1"/>
</dbReference>
<dbReference type="PANTHER" id="PTHR11102">
    <property type="entry name" value="SEL-1-LIKE PROTEIN"/>
    <property type="match status" value="1"/>
</dbReference>
<dbReference type="Pfam" id="PF21251">
    <property type="entry name" value="Ribosomal_uS5m_N"/>
    <property type="match status" value="1"/>
</dbReference>
<dbReference type="InterPro" id="IPR006597">
    <property type="entry name" value="Sel1-like"/>
</dbReference>
<sequence>MKTVNFNRVFFVFYVFYFATLIGNLLGNNRLESAVLDDAEIVTESDESKDVHSVPLYEQSSEKVKNAQAESTPDFQTDHEASESQVEFPKGKKYYEEALTHVTGNFFRNKADMKRGYELLTKAAEFDHTGALEYLAFMYLFGDSAPWNVNKSKEIFLHLAKRGSPKGQTGLGFLYAAGLLTNSSQADGYRYFTGTNVPQNCESALSHYRKVAKQVIDKVTFSGFISSQRIYLSDEMADLNANSQAIIEENMLQYYKFLADKGDRNSQIGLANLYLSGARGIEQNVYLAYHYYLTAATAGSGTALAFLGKMYLDGTPATPADPATAFQYFSKAADKGNTLGYSGLGHMYYTGRGTEQNFSKAFKYFNLAAEQGSPEGQVYLGTMYYHGWGVTQNLPAALKLFHLASQSGNVVAYYNLGQMHAMGLGVARSCSTAVEFYKNVAERGVWSTMLMDAYLAYQNGLYDQSVVQYLFMAELGYETAQTNAAYILDRGQLIYLSKNSINQRAFLLWKHSAEQGNGFSRVRVGDYHYYGIGTPVNYEEAAANYKTATELQRNPQAMFNLGYMHEKGIGIKQDLHLAKRFYDMALEVSADAALPVTLALVKLSILFTLEKLQHGEWWRLEFMESTFGSFWDLYIITAIGASISSAERLWKSVTSVSNVGRRKGRARSVRKAKDLNRGQTIGSGKINTLWPGLNSALTIGQQMLEPKYLPPDPEREQKLLKLREVTRVSRLKLHPLERGWSGTSLKGRKLGPPPCIAERASLLFAFILFMLMTEGSEENSDQFKTVVLETKSVRHMTARLGQVKRISLLAVVVYQDFWAECRSTQIFAQRMPEGYGLRCHRALKSICELVGIKNLYAKVEGNTRCYQSLTKAFFTGLLNQETYQQLADRKRLLVVEFAKEKDYFPKVIARPSGEESVRRDSEIDKDEVLDVDDLYGEGRYPYKRPKRKPFWINQAGYLHKLWKEHPKRNMDEVKIRLLAEGIIADDTVESRVLRRDQEQRLVVEGEIPLPIGIGLSEVFVLGCGSEKIEQNITNEIYFACLGFTEQVQNVSCCSEADSMFANVFRFVPAGQSVHAEAEKSEKNTQSCVQFDRIIDQCSSRISESETVFCLFNPGASDLPLKLFEAGAKRMIILESDIEFVSQWQRFARQNKSRVWTYNFDFGRLNELTVKFFRKNQVYPLHGFLEACAINPDPQWTATGEPTATNRDPPVMYIGVLPPFNERSTFLCLLANRMMRQNAFAFGPSEMLVFVSAPKYILLRADDVKLPKMTRYRCLHYHLYFDFQHILTEPISTFYPSISVPKKIQYSSLVEKTSLDVNSLYLVHMKPKLKLPIKTDNRNDLSVDHVLSGLSFFHRQLTASPKNTTIEEFLSNLLPGVRPYLENFGYDFSQKLQSIPMEQIISMYQKIIDWPGYTESGCKGEVDDWLEMIWTSPAKS</sequence>
<reference evidence="9 10" key="1">
    <citation type="submission" date="2015-01" db="EMBL/GenBank/DDBJ databases">
        <title>Evolution of Trichinella species and genotypes.</title>
        <authorList>
            <person name="Korhonen P.K."/>
            <person name="Edoardo P."/>
            <person name="Giuseppe L.R."/>
            <person name="Gasser R.B."/>
        </authorList>
    </citation>
    <scope>NUCLEOTIDE SEQUENCE [LARGE SCALE GENOMIC DNA]</scope>
    <source>
        <strain evidence="9">ISS3</strain>
    </source>
</reference>
<keyword evidence="2" id="KW-0689">Ribosomal protein</keyword>
<dbReference type="GO" id="GO:0036503">
    <property type="term" value="P:ERAD pathway"/>
    <property type="evidence" value="ECO:0007669"/>
    <property type="project" value="TreeGrafter"/>
</dbReference>
<comment type="similarity">
    <text evidence="1">Belongs to the universal ribosomal protein uS5 family.</text>
</comment>
<feature type="domain" description="Small ribosomal subunit protein uS5 C-terminal" evidence="7">
    <location>
        <begin position="820"/>
        <end position="889"/>
    </location>
</feature>
<evidence type="ECO:0000313" key="9">
    <source>
        <dbReference type="EMBL" id="KRY37819.1"/>
    </source>
</evidence>
<dbReference type="SUPFAM" id="SSF81901">
    <property type="entry name" value="HCP-like"/>
    <property type="match status" value="3"/>
</dbReference>
<dbReference type="InterPro" id="IPR048584">
    <property type="entry name" value="Ribosomal_uS5m_N"/>
</dbReference>
<comment type="similarity">
    <text evidence="4">Belongs to the sel-1 family.</text>
</comment>
<accession>A0A0V1BKU3</accession>
<evidence type="ECO:0000256" key="1">
    <source>
        <dbReference type="ARBA" id="ARBA00008945"/>
    </source>
</evidence>
<protein>
    <submittedName>
        <fullName evidence="9">Protein sel-1-like protein 1</fullName>
    </submittedName>
</protein>
<dbReference type="GO" id="GO:0005789">
    <property type="term" value="C:endoplasmic reticulum membrane"/>
    <property type="evidence" value="ECO:0007669"/>
    <property type="project" value="TreeGrafter"/>
</dbReference>
<evidence type="ECO:0000256" key="5">
    <source>
        <dbReference type="SAM" id="MobiDB-lite"/>
    </source>
</evidence>
<dbReference type="SUPFAM" id="SSF54211">
    <property type="entry name" value="Ribosomal protein S5 domain 2-like"/>
    <property type="match status" value="1"/>
</dbReference>
<feature type="transmembrane region" description="Helical" evidence="6">
    <location>
        <begin position="9"/>
        <end position="27"/>
    </location>
</feature>
<evidence type="ECO:0000256" key="2">
    <source>
        <dbReference type="ARBA" id="ARBA00022980"/>
    </source>
</evidence>
<dbReference type="InterPro" id="IPR029063">
    <property type="entry name" value="SAM-dependent_MTases_sf"/>
</dbReference>
<dbReference type="GO" id="GO:0005840">
    <property type="term" value="C:ribosome"/>
    <property type="evidence" value="ECO:0007669"/>
    <property type="project" value="UniProtKB-KW"/>
</dbReference>
<keyword evidence="6" id="KW-0812">Transmembrane</keyword>
<dbReference type="Gene3D" id="1.25.40.10">
    <property type="entry name" value="Tetratricopeptide repeat domain"/>
    <property type="match status" value="4"/>
</dbReference>
<evidence type="ECO:0000259" key="7">
    <source>
        <dbReference type="Pfam" id="PF03719"/>
    </source>
</evidence>
<dbReference type="eggNOG" id="KOG2646">
    <property type="taxonomic scope" value="Eukaryota"/>
</dbReference>
<dbReference type="Pfam" id="PF03719">
    <property type="entry name" value="Ribosomal_S5_C"/>
    <property type="match status" value="1"/>
</dbReference>
<dbReference type="Proteomes" id="UP000054776">
    <property type="component" value="Unassembled WGS sequence"/>
</dbReference>
<dbReference type="GO" id="GO:1990904">
    <property type="term" value="C:ribonucleoprotein complex"/>
    <property type="evidence" value="ECO:0007669"/>
    <property type="project" value="UniProtKB-KW"/>
</dbReference>
<evidence type="ECO:0000256" key="6">
    <source>
        <dbReference type="SAM" id="Phobius"/>
    </source>
</evidence>
<dbReference type="Pfam" id="PF08238">
    <property type="entry name" value="Sel1"/>
    <property type="match status" value="10"/>
</dbReference>
<evidence type="ECO:0000256" key="3">
    <source>
        <dbReference type="ARBA" id="ARBA00023274"/>
    </source>
</evidence>
<name>A0A0V1BKU3_TRISP</name>
<dbReference type="SMART" id="SM00671">
    <property type="entry name" value="SEL1"/>
    <property type="match status" value="11"/>
</dbReference>
<dbReference type="FunFam" id="3.30.230.10:FF:000002">
    <property type="entry name" value="30S ribosomal protein S5"/>
    <property type="match status" value="1"/>
</dbReference>
<dbReference type="InterPro" id="IPR020568">
    <property type="entry name" value="Ribosomal_Su5_D2-typ_SF"/>
</dbReference>
<dbReference type="InterPro" id="IPR011990">
    <property type="entry name" value="TPR-like_helical_dom_sf"/>
</dbReference>
<evidence type="ECO:0000256" key="4">
    <source>
        <dbReference type="ARBA" id="ARBA00038101"/>
    </source>
</evidence>
<evidence type="ECO:0000259" key="8">
    <source>
        <dbReference type="Pfam" id="PF21251"/>
    </source>
</evidence>
<dbReference type="InterPro" id="IPR050767">
    <property type="entry name" value="Sel1_AlgK"/>
</dbReference>
<dbReference type="InterPro" id="IPR014721">
    <property type="entry name" value="Ribsml_uS5_D2-typ_fold_subgr"/>
</dbReference>
<keyword evidence="6" id="KW-0472">Membrane</keyword>
<feature type="domain" description="Small ribosomal subunit protein uS5m N-terminal" evidence="8">
    <location>
        <begin position="645"/>
        <end position="753"/>
    </location>
</feature>
<keyword evidence="6" id="KW-1133">Transmembrane helix</keyword>
<dbReference type="GO" id="GO:0006412">
    <property type="term" value="P:translation"/>
    <property type="evidence" value="ECO:0007669"/>
    <property type="project" value="InterPro"/>
</dbReference>
<dbReference type="OrthoDB" id="27934at2759"/>
<feature type="region of interest" description="Disordered" evidence="5">
    <location>
        <begin position="50"/>
        <end position="82"/>
    </location>
</feature>
<keyword evidence="10" id="KW-1185">Reference proteome</keyword>
<evidence type="ECO:0000313" key="10">
    <source>
        <dbReference type="Proteomes" id="UP000054776"/>
    </source>
</evidence>